<protein>
    <recommendedName>
        <fullName evidence="9">CUB domain-containing protein</fullName>
    </recommendedName>
</protein>
<evidence type="ECO:0000313" key="7">
    <source>
        <dbReference type="EMBL" id="VDI73644.1"/>
    </source>
</evidence>
<keyword evidence="4" id="KW-0472">Membrane</keyword>
<feature type="disulfide bond" evidence="3">
    <location>
        <begin position="71"/>
        <end position="80"/>
    </location>
</feature>
<dbReference type="SMART" id="SM00042">
    <property type="entry name" value="CUB"/>
    <property type="match status" value="1"/>
</dbReference>
<keyword evidence="8" id="KW-1185">Reference proteome</keyword>
<dbReference type="SUPFAM" id="SSF57196">
    <property type="entry name" value="EGF/Laminin"/>
    <property type="match status" value="1"/>
</dbReference>
<accession>A0A8B6H2Y9</accession>
<name>A0A8B6H2Y9_MYTGA</name>
<dbReference type="Pfam" id="PF00431">
    <property type="entry name" value="CUB"/>
    <property type="match status" value="1"/>
</dbReference>
<keyword evidence="1" id="KW-0677">Repeat</keyword>
<dbReference type="GO" id="GO:0005509">
    <property type="term" value="F:calcium ion binding"/>
    <property type="evidence" value="ECO:0007669"/>
    <property type="project" value="InterPro"/>
</dbReference>
<sequence length="379" mass="41096">MFIRDPKLRRVNRVWNTPLTQIEYTVFVKSTINVLKMPLILAGGAVDPCSPDPCLNGGTCSAASSSYTCACASGYTGSTCNTVQMSEEDTGLSNGEIAGIVIGSIAGVALIAVGVPCIIDGADLPAQYRSSLISLTATPIIQVFTSHPGYDGHIRYPDGNYTQDWHITTNWNNHTIKIHFATCFIENFKGVCLSDNLYVFDGANANSLELLKTCCGKTHSATLESSTGEMYILFETDNTVGDIGFEIEYWSNGITTTTLTPTVTFSLVTNVSHQDTGLIKGELAGIVVGCIVGVVLIVVVGCVIIWKFVFNKRKYDLVPGIFTLHMVQNDIIDNISNAKISINNVCSQYDAMNGTERNQFHTRVFTDMVSTSMMNGRSV</sequence>
<dbReference type="PROSITE" id="PS01186">
    <property type="entry name" value="EGF_2"/>
    <property type="match status" value="1"/>
</dbReference>
<dbReference type="AlphaFoldDB" id="A0A8B6H2Y9"/>
<dbReference type="Pfam" id="PF00008">
    <property type="entry name" value="EGF"/>
    <property type="match status" value="1"/>
</dbReference>
<feature type="domain" description="CUB" evidence="5">
    <location>
        <begin position="140"/>
        <end position="252"/>
    </location>
</feature>
<dbReference type="EMBL" id="UYJE01009449">
    <property type="protein sequence ID" value="VDI73644.1"/>
    <property type="molecule type" value="Genomic_DNA"/>
</dbReference>
<dbReference type="PANTHER" id="PTHR24251:SF30">
    <property type="entry name" value="MEMBRANE FRIZZLED-RELATED PROTEIN"/>
    <property type="match status" value="1"/>
</dbReference>
<evidence type="ECO:0000313" key="8">
    <source>
        <dbReference type="Proteomes" id="UP000596742"/>
    </source>
</evidence>
<feature type="domain" description="EGF-like" evidence="6">
    <location>
        <begin position="45"/>
        <end position="81"/>
    </location>
</feature>
<dbReference type="CDD" id="cd00054">
    <property type="entry name" value="EGF_CA"/>
    <property type="match status" value="1"/>
</dbReference>
<comment type="caution">
    <text evidence="3">Lacks conserved residue(s) required for the propagation of feature annotation.</text>
</comment>
<evidence type="ECO:0000256" key="3">
    <source>
        <dbReference type="PROSITE-ProRule" id="PRU00076"/>
    </source>
</evidence>
<gene>
    <name evidence="7" type="ORF">MGAL_10B030291</name>
</gene>
<keyword evidence="4" id="KW-0812">Transmembrane</keyword>
<dbReference type="PANTHER" id="PTHR24251">
    <property type="entry name" value="OVOCHYMASE-RELATED"/>
    <property type="match status" value="1"/>
</dbReference>
<dbReference type="PROSITE" id="PS01180">
    <property type="entry name" value="CUB"/>
    <property type="match status" value="1"/>
</dbReference>
<keyword evidence="3" id="KW-0245">EGF-like domain</keyword>
<organism evidence="7 8">
    <name type="scientific">Mytilus galloprovincialis</name>
    <name type="common">Mediterranean mussel</name>
    <dbReference type="NCBI Taxonomy" id="29158"/>
    <lineage>
        <taxon>Eukaryota</taxon>
        <taxon>Metazoa</taxon>
        <taxon>Spiralia</taxon>
        <taxon>Lophotrochozoa</taxon>
        <taxon>Mollusca</taxon>
        <taxon>Bivalvia</taxon>
        <taxon>Autobranchia</taxon>
        <taxon>Pteriomorphia</taxon>
        <taxon>Mytilida</taxon>
        <taxon>Mytiloidea</taxon>
        <taxon>Mytilidae</taxon>
        <taxon>Mytilinae</taxon>
        <taxon>Mytilus</taxon>
    </lineage>
</organism>
<evidence type="ECO:0008006" key="9">
    <source>
        <dbReference type="Google" id="ProtNLM"/>
    </source>
</evidence>
<dbReference type="OrthoDB" id="6141169at2759"/>
<dbReference type="SUPFAM" id="SSF49854">
    <property type="entry name" value="Spermadhesin, CUB domain"/>
    <property type="match status" value="1"/>
</dbReference>
<dbReference type="PROSITE" id="PS50026">
    <property type="entry name" value="EGF_3"/>
    <property type="match status" value="1"/>
</dbReference>
<dbReference type="Gene3D" id="2.10.25.10">
    <property type="entry name" value="Laminin"/>
    <property type="match status" value="1"/>
</dbReference>
<keyword evidence="2 3" id="KW-1015">Disulfide bond</keyword>
<evidence type="ECO:0000256" key="4">
    <source>
        <dbReference type="SAM" id="Phobius"/>
    </source>
</evidence>
<dbReference type="InterPro" id="IPR001881">
    <property type="entry name" value="EGF-like_Ca-bd_dom"/>
</dbReference>
<dbReference type="FunFam" id="2.10.25.10:FF:000525">
    <property type="entry name" value="Fat-like cadherin-related tumor suppressor homolog"/>
    <property type="match status" value="1"/>
</dbReference>
<dbReference type="InterPro" id="IPR000742">
    <property type="entry name" value="EGF"/>
</dbReference>
<comment type="caution">
    <text evidence="7">The sequence shown here is derived from an EMBL/GenBank/DDBJ whole genome shotgun (WGS) entry which is preliminary data.</text>
</comment>
<evidence type="ECO:0000259" key="6">
    <source>
        <dbReference type="PROSITE" id="PS50026"/>
    </source>
</evidence>
<dbReference type="InterPro" id="IPR035914">
    <property type="entry name" value="Sperma_CUB_dom_sf"/>
</dbReference>
<dbReference type="Proteomes" id="UP000596742">
    <property type="component" value="Unassembled WGS sequence"/>
</dbReference>
<feature type="transmembrane region" description="Helical" evidence="4">
    <location>
        <begin position="283"/>
        <end position="306"/>
    </location>
</feature>
<reference evidence="7" key="1">
    <citation type="submission" date="2018-11" db="EMBL/GenBank/DDBJ databases">
        <authorList>
            <person name="Alioto T."/>
            <person name="Alioto T."/>
        </authorList>
    </citation>
    <scope>NUCLEOTIDE SEQUENCE</scope>
</reference>
<dbReference type="SMART" id="SM00179">
    <property type="entry name" value="EGF_CA"/>
    <property type="match status" value="1"/>
</dbReference>
<proteinExistence type="predicted"/>
<dbReference type="Gene3D" id="2.60.120.290">
    <property type="entry name" value="Spermadhesin, CUB domain"/>
    <property type="match status" value="1"/>
</dbReference>
<evidence type="ECO:0000256" key="2">
    <source>
        <dbReference type="ARBA" id="ARBA00023157"/>
    </source>
</evidence>
<evidence type="ECO:0000256" key="1">
    <source>
        <dbReference type="ARBA" id="ARBA00022737"/>
    </source>
</evidence>
<evidence type="ECO:0000259" key="5">
    <source>
        <dbReference type="PROSITE" id="PS01180"/>
    </source>
</evidence>
<keyword evidence="4" id="KW-1133">Transmembrane helix</keyword>
<dbReference type="SMART" id="SM00181">
    <property type="entry name" value="EGF"/>
    <property type="match status" value="1"/>
</dbReference>
<dbReference type="CDD" id="cd00041">
    <property type="entry name" value="CUB"/>
    <property type="match status" value="1"/>
</dbReference>
<dbReference type="PROSITE" id="PS00022">
    <property type="entry name" value="EGF_1"/>
    <property type="match status" value="1"/>
</dbReference>
<dbReference type="InterPro" id="IPR000859">
    <property type="entry name" value="CUB_dom"/>
</dbReference>